<dbReference type="PRINTS" id="PR00625">
    <property type="entry name" value="JDOMAIN"/>
</dbReference>
<dbReference type="Pfam" id="PF00226">
    <property type="entry name" value="DnaJ"/>
    <property type="match status" value="1"/>
</dbReference>
<keyword evidence="5" id="KW-0862">Zinc</keyword>
<feature type="region of interest" description="Disordered" evidence="9">
    <location>
        <begin position="351"/>
        <end position="396"/>
    </location>
</feature>
<keyword evidence="7" id="KW-0449">Lipoprotein</keyword>
<dbReference type="PROSITE" id="PS50076">
    <property type="entry name" value="DNAJ_2"/>
    <property type="match status" value="1"/>
</dbReference>
<dbReference type="GO" id="GO:0006457">
    <property type="term" value="P:protein folding"/>
    <property type="evidence" value="ECO:0007669"/>
    <property type="project" value="InterPro"/>
</dbReference>
<evidence type="ECO:0000256" key="3">
    <source>
        <dbReference type="ARBA" id="ARBA00022737"/>
    </source>
</evidence>
<evidence type="ECO:0000256" key="9">
    <source>
        <dbReference type="SAM" id="MobiDB-lite"/>
    </source>
</evidence>
<accession>A0A8V0ZV27</accession>
<feature type="domain" description="J" evidence="10">
    <location>
        <begin position="8"/>
        <end position="70"/>
    </location>
</feature>
<dbReference type="Pfam" id="PF01556">
    <property type="entry name" value="DnaJ_C"/>
    <property type="match status" value="1"/>
</dbReference>
<dbReference type="SUPFAM" id="SSF49493">
    <property type="entry name" value="HSP40/DnaJ peptide-binding domain"/>
    <property type="match status" value="2"/>
</dbReference>
<keyword evidence="4" id="KW-0863">Zinc-finger</keyword>
<organism evidence="11 12">
    <name type="scientific">Gallus gallus</name>
    <name type="common">Chicken</name>
    <dbReference type="NCBI Taxonomy" id="9031"/>
    <lineage>
        <taxon>Eukaryota</taxon>
        <taxon>Metazoa</taxon>
        <taxon>Chordata</taxon>
        <taxon>Craniata</taxon>
        <taxon>Vertebrata</taxon>
        <taxon>Euteleostomi</taxon>
        <taxon>Archelosauria</taxon>
        <taxon>Archosauria</taxon>
        <taxon>Dinosauria</taxon>
        <taxon>Saurischia</taxon>
        <taxon>Theropoda</taxon>
        <taxon>Coelurosauria</taxon>
        <taxon>Aves</taxon>
        <taxon>Neognathae</taxon>
        <taxon>Galloanserae</taxon>
        <taxon>Galliformes</taxon>
        <taxon>Phasianidae</taxon>
        <taxon>Phasianinae</taxon>
        <taxon>Gallus</taxon>
    </lineage>
</organism>
<dbReference type="SUPFAM" id="SSF46565">
    <property type="entry name" value="Chaperone J-domain"/>
    <property type="match status" value="1"/>
</dbReference>
<name>A0A8V0ZV27_CHICK</name>
<dbReference type="InterPro" id="IPR044713">
    <property type="entry name" value="DNJA1/2-like"/>
</dbReference>
<dbReference type="AlphaFoldDB" id="A0A8V0ZV27"/>
<sequence>MANVADTKLYDILGVPPGASDNELKKAYRKLAKEYHPDKNPNAGDKFKEISFAYEVLSNPEKRELYDRYGEQGLREGSGGSSGMDDIFSHIFGGGLFNFMGGQSRSRNGRRRGEDMMHPLNTVSRAWLSPCDRCVKQHLNNWFCCVCYSTYLKIAFFSLSELCTIMCKSLNSKLVSLGEVINEKDRCKKCEGKKVIKEVKILEVHVDKGMKHGQRITFSGEADQAPGVEPGDIVLLLQEKENEVFQRDGNDLHMTHKIGLVEALCGFQFTFKHLDGRQIVVKYPPGKVIEPGCVRVVRGEGMPQYRNPFEKGDLYIKFDVQFPENNWISPEKLSELEDLLPARPEFPNVIGDAEEVDLQEFDTTRGSGGGQRREAYNDSSDEESSHHGPGVQCAHQ</sequence>
<reference evidence="11" key="1">
    <citation type="submission" date="2020-11" db="EMBL/GenBank/DDBJ databases">
        <title>Gallus gallus (Chicken) genome, bGalGal1, GRCg7b, maternal haplotype autosomes + Z &amp; W.</title>
        <authorList>
            <person name="Warren W."/>
            <person name="Formenti G."/>
            <person name="Fedrigo O."/>
            <person name="Haase B."/>
            <person name="Mountcastle J."/>
            <person name="Balacco J."/>
            <person name="Tracey A."/>
            <person name="Schneider V."/>
            <person name="Okimoto R."/>
            <person name="Cheng H."/>
            <person name="Hawken R."/>
            <person name="Howe K."/>
            <person name="Jarvis E.D."/>
        </authorList>
    </citation>
    <scope>NUCLEOTIDE SEQUENCE [LARGE SCALE GENOMIC DNA]</scope>
    <source>
        <strain evidence="11">Broiler</strain>
    </source>
</reference>
<dbReference type="OrthoDB" id="550424at2759"/>
<keyword evidence="3" id="KW-0677">Repeat</keyword>
<keyword evidence="6" id="KW-0143">Chaperone</keyword>
<dbReference type="GeneTree" id="ENSGT00940000154688"/>
<reference evidence="11" key="3">
    <citation type="submission" date="2025-09" db="UniProtKB">
        <authorList>
            <consortium name="Ensembl"/>
        </authorList>
    </citation>
    <scope>IDENTIFICATION</scope>
    <source>
        <strain evidence="11">broiler</strain>
    </source>
</reference>
<dbReference type="Proteomes" id="UP000000539">
    <property type="component" value="Chromosome 11"/>
</dbReference>
<evidence type="ECO:0000256" key="4">
    <source>
        <dbReference type="ARBA" id="ARBA00022771"/>
    </source>
</evidence>
<dbReference type="CDD" id="cd06257">
    <property type="entry name" value="DnaJ"/>
    <property type="match status" value="1"/>
</dbReference>
<keyword evidence="13" id="KW-1267">Proteomics identification</keyword>
<evidence type="ECO:0000256" key="1">
    <source>
        <dbReference type="ARBA" id="ARBA00022481"/>
    </source>
</evidence>
<evidence type="ECO:0000256" key="2">
    <source>
        <dbReference type="ARBA" id="ARBA00022723"/>
    </source>
</evidence>
<dbReference type="FunFam" id="2.60.260.20:FF:000068">
    <property type="entry name" value="Chaperone protein dnaJ 3"/>
    <property type="match status" value="1"/>
</dbReference>
<dbReference type="Gene3D" id="2.60.260.20">
    <property type="entry name" value="Urease metallochaperone UreE, N-terminal domain"/>
    <property type="match status" value="2"/>
</dbReference>
<evidence type="ECO:0000256" key="8">
    <source>
        <dbReference type="ARBA" id="ARBA00023289"/>
    </source>
</evidence>
<dbReference type="InterPro" id="IPR002939">
    <property type="entry name" value="DnaJ_C"/>
</dbReference>
<dbReference type="FunFam" id="2.60.260.20:FF:000003">
    <property type="entry name" value="DnaJ subfamily A member 2"/>
    <property type="match status" value="1"/>
</dbReference>
<evidence type="ECO:0007829" key="13">
    <source>
        <dbReference type="PeptideAtlas" id="A0A8V0ZV27"/>
    </source>
</evidence>
<dbReference type="PROSITE" id="PS00636">
    <property type="entry name" value="DNAJ_1"/>
    <property type="match status" value="1"/>
</dbReference>
<proteinExistence type="evidence at protein level"/>
<keyword evidence="12" id="KW-1185">Reference proteome</keyword>
<evidence type="ECO:0000313" key="12">
    <source>
        <dbReference type="Proteomes" id="UP000000539"/>
    </source>
</evidence>
<evidence type="ECO:0000256" key="6">
    <source>
        <dbReference type="ARBA" id="ARBA00023186"/>
    </source>
</evidence>
<evidence type="ECO:0000259" key="10">
    <source>
        <dbReference type="PROSITE" id="PS50076"/>
    </source>
</evidence>
<dbReference type="FunFam" id="1.10.287.110:FF:000016">
    <property type="entry name" value="DnaJ (Hsp40) homolog, subfamily A, member 2"/>
    <property type="match status" value="1"/>
</dbReference>
<keyword evidence="8" id="KW-0636">Prenylation</keyword>
<dbReference type="SMART" id="SM00271">
    <property type="entry name" value="DnaJ"/>
    <property type="match status" value="1"/>
</dbReference>
<dbReference type="GO" id="GO:0030544">
    <property type="term" value="F:Hsp70 protein binding"/>
    <property type="evidence" value="ECO:0007669"/>
    <property type="project" value="InterPro"/>
</dbReference>
<dbReference type="CDD" id="cd10747">
    <property type="entry name" value="DnaJ_C"/>
    <property type="match status" value="1"/>
</dbReference>
<dbReference type="InterPro" id="IPR008971">
    <property type="entry name" value="HSP40/DnaJ_pept-bd"/>
</dbReference>
<dbReference type="InterPro" id="IPR018253">
    <property type="entry name" value="DnaJ_domain_CS"/>
</dbReference>
<dbReference type="GO" id="GO:0051082">
    <property type="term" value="F:unfolded protein binding"/>
    <property type="evidence" value="ECO:0007669"/>
    <property type="project" value="InterPro"/>
</dbReference>
<dbReference type="Ensembl" id="ENSGALT00010057058.1">
    <property type="protein sequence ID" value="ENSGALP00010034705.1"/>
    <property type="gene ID" value="ENSGALG00010023405.1"/>
</dbReference>
<protein>
    <submittedName>
        <fullName evidence="11">DnaJ heat shock protein family (Hsp40) member A2</fullName>
    </submittedName>
</protein>
<keyword evidence="1" id="KW-0488">Methylation</keyword>
<gene>
    <name evidence="11" type="primary">DNAJA2</name>
</gene>
<evidence type="ECO:0000313" key="11">
    <source>
        <dbReference type="Ensembl" id="ENSGALP00010034705.1"/>
    </source>
</evidence>
<keyword evidence="2" id="KW-0479">Metal-binding</keyword>
<dbReference type="GO" id="GO:0008270">
    <property type="term" value="F:zinc ion binding"/>
    <property type="evidence" value="ECO:0007669"/>
    <property type="project" value="UniProtKB-KW"/>
</dbReference>
<reference evidence="11" key="2">
    <citation type="submission" date="2025-08" db="UniProtKB">
        <authorList>
            <consortium name="Ensembl"/>
        </authorList>
    </citation>
    <scope>IDENTIFICATION</scope>
    <source>
        <strain evidence="11">broiler</strain>
    </source>
</reference>
<dbReference type="Gene3D" id="1.10.287.110">
    <property type="entry name" value="DnaJ domain"/>
    <property type="match status" value="1"/>
</dbReference>
<dbReference type="InterPro" id="IPR036869">
    <property type="entry name" value="J_dom_sf"/>
</dbReference>
<evidence type="ECO:0000256" key="5">
    <source>
        <dbReference type="ARBA" id="ARBA00022833"/>
    </source>
</evidence>
<dbReference type="PANTHER" id="PTHR43888">
    <property type="entry name" value="DNAJ-LIKE-2, ISOFORM A-RELATED"/>
    <property type="match status" value="1"/>
</dbReference>
<evidence type="ECO:0000256" key="7">
    <source>
        <dbReference type="ARBA" id="ARBA00023288"/>
    </source>
</evidence>
<dbReference type="InterPro" id="IPR001623">
    <property type="entry name" value="DnaJ_domain"/>
</dbReference>